<feature type="domain" description="Cyanovirin-N" evidence="2">
    <location>
        <begin position="22"/>
        <end position="125"/>
    </location>
</feature>
<comment type="caution">
    <text evidence="3">The sequence shown here is derived from an EMBL/GenBank/DDBJ whole genome shotgun (WGS) entry which is preliminary data.</text>
</comment>
<dbReference type="Pfam" id="PF08881">
    <property type="entry name" value="CVNH"/>
    <property type="match status" value="1"/>
</dbReference>
<feature type="signal peptide" evidence="1">
    <location>
        <begin position="1"/>
        <end position="20"/>
    </location>
</feature>
<dbReference type="InterPro" id="IPR011058">
    <property type="entry name" value="Cyanovirin-N"/>
</dbReference>
<dbReference type="SUPFAM" id="SSF51322">
    <property type="entry name" value="Cyanovirin-N"/>
    <property type="match status" value="1"/>
</dbReference>
<protein>
    <submittedName>
        <fullName evidence="3">Cyanovirin-N</fullName>
    </submittedName>
</protein>
<dbReference type="SMART" id="SM01111">
    <property type="entry name" value="CVNH"/>
    <property type="match status" value="1"/>
</dbReference>
<evidence type="ECO:0000313" key="4">
    <source>
        <dbReference type="Proteomes" id="UP001610334"/>
    </source>
</evidence>
<gene>
    <name evidence="3" type="ORF">BJX63DRAFT_115172</name>
</gene>
<organism evidence="3 4">
    <name type="scientific">Aspergillus granulosus</name>
    <dbReference type="NCBI Taxonomy" id="176169"/>
    <lineage>
        <taxon>Eukaryota</taxon>
        <taxon>Fungi</taxon>
        <taxon>Dikarya</taxon>
        <taxon>Ascomycota</taxon>
        <taxon>Pezizomycotina</taxon>
        <taxon>Eurotiomycetes</taxon>
        <taxon>Eurotiomycetidae</taxon>
        <taxon>Eurotiales</taxon>
        <taxon>Aspergillaceae</taxon>
        <taxon>Aspergillus</taxon>
        <taxon>Aspergillus subgen. Nidulantes</taxon>
    </lineage>
</organism>
<dbReference type="Gene3D" id="2.30.60.10">
    <property type="entry name" value="Cyanovirin-N"/>
    <property type="match status" value="1"/>
</dbReference>
<accession>A0ABR4GTP7</accession>
<dbReference type="EMBL" id="JBFXLT010000185">
    <property type="protein sequence ID" value="KAL2802407.1"/>
    <property type="molecule type" value="Genomic_DNA"/>
</dbReference>
<keyword evidence="4" id="KW-1185">Reference proteome</keyword>
<dbReference type="InterPro" id="IPR036673">
    <property type="entry name" value="Cyanovirin-N_sf"/>
</dbReference>
<feature type="chain" id="PRO_5047522978" evidence="1">
    <location>
        <begin position="21"/>
        <end position="125"/>
    </location>
</feature>
<sequence>MKLQLALALSLLTLKPLAWAADYLATCSDCRLASSDPPTLTCICQSLDGDNRTTQINLNTCIINAGGILRRQRRGNFGASCESLLYTSNGDLKALCRNGVTRDSDNWITISLNDVLSNFDGNLGC</sequence>
<reference evidence="3 4" key="1">
    <citation type="submission" date="2024-07" db="EMBL/GenBank/DDBJ databases">
        <title>Section-level genome sequencing and comparative genomics of Aspergillus sections Usti and Cavernicolus.</title>
        <authorList>
            <consortium name="Lawrence Berkeley National Laboratory"/>
            <person name="Nybo J.L."/>
            <person name="Vesth T.C."/>
            <person name="Theobald S."/>
            <person name="Frisvad J.C."/>
            <person name="Larsen T.O."/>
            <person name="Kjaerboelling I."/>
            <person name="Rothschild-Mancinelli K."/>
            <person name="Lyhne E.K."/>
            <person name="Kogle M.E."/>
            <person name="Barry K."/>
            <person name="Clum A."/>
            <person name="Na H."/>
            <person name="Ledsgaard L."/>
            <person name="Lin J."/>
            <person name="Lipzen A."/>
            <person name="Kuo A."/>
            <person name="Riley R."/>
            <person name="Mondo S."/>
            <person name="Labutti K."/>
            <person name="Haridas S."/>
            <person name="Pangalinan J."/>
            <person name="Salamov A.A."/>
            <person name="Simmons B.A."/>
            <person name="Magnuson J.K."/>
            <person name="Chen J."/>
            <person name="Drula E."/>
            <person name="Henrissat B."/>
            <person name="Wiebenga A."/>
            <person name="Lubbers R.J."/>
            <person name="Gomes A.C."/>
            <person name="Makela M.R."/>
            <person name="Stajich J."/>
            <person name="Grigoriev I.V."/>
            <person name="Mortensen U.H."/>
            <person name="De Vries R.P."/>
            <person name="Baker S.E."/>
            <person name="Andersen M.R."/>
        </authorList>
    </citation>
    <scope>NUCLEOTIDE SEQUENCE [LARGE SCALE GENOMIC DNA]</scope>
    <source>
        <strain evidence="3 4">CBS 588.65</strain>
    </source>
</reference>
<proteinExistence type="predicted"/>
<keyword evidence="1" id="KW-0732">Signal</keyword>
<evidence type="ECO:0000259" key="2">
    <source>
        <dbReference type="SMART" id="SM01111"/>
    </source>
</evidence>
<dbReference type="Proteomes" id="UP001610334">
    <property type="component" value="Unassembled WGS sequence"/>
</dbReference>
<name>A0ABR4GTP7_9EURO</name>
<evidence type="ECO:0000313" key="3">
    <source>
        <dbReference type="EMBL" id="KAL2802407.1"/>
    </source>
</evidence>
<evidence type="ECO:0000256" key="1">
    <source>
        <dbReference type="SAM" id="SignalP"/>
    </source>
</evidence>